<organism evidence="13 14">
    <name type="scientific">Idiomarina aquatica</name>
    <dbReference type="NCBI Taxonomy" id="1327752"/>
    <lineage>
        <taxon>Bacteria</taxon>
        <taxon>Pseudomonadati</taxon>
        <taxon>Pseudomonadota</taxon>
        <taxon>Gammaproteobacteria</taxon>
        <taxon>Alteromonadales</taxon>
        <taxon>Idiomarinaceae</taxon>
        <taxon>Idiomarina</taxon>
    </lineage>
</organism>
<dbReference type="InterPro" id="IPR036425">
    <property type="entry name" value="MoaB/Mog-like_dom_sf"/>
</dbReference>
<evidence type="ECO:0000256" key="10">
    <source>
        <dbReference type="ARBA" id="ARBA00047317"/>
    </source>
</evidence>
<comment type="cofactor">
    <cofactor evidence="1 11">
        <name>Mg(2+)</name>
        <dbReference type="ChEBI" id="CHEBI:18420"/>
    </cofactor>
</comment>
<dbReference type="GO" id="GO:0046872">
    <property type="term" value="F:metal ion binding"/>
    <property type="evidence" value="ECO:0007669"/>
    <property type="project" value="UniProtKB-UniRule"/>
</dbReference>
<dbReference type="RefSeq" id="WP_126819747.1">
    <property type="nucleotide sequence ID" value="NZ_PIPS01000001.1"/>
</dbReference>
<dbReference type="Gene3D" id="3.40.980.10">
    <property type="entry name" value="MoaB/Mog-like domain"/>
    <property type="match status" value="1"/>
</dbReference>
<dbReference type="SMART" id="SM00852">
    <property type="entry name" value="MoCF_biosynth"/>
    <property type="match status" value="1"/>
</dbReference>
<protein>
    <recommendedName>
        <fullName evidence="11">Molybdopterin molybdenumtransferase</fullName>
        <ecNumber evidence="11">2.10.1.1</ecNumber>
    </recommendedName>
</protein>
<keyword evidence="7 11" id="KW-0479">Metal-binding</keyword>
<dbReference type="InterPro" id="IPR008284">
    <property type="entry name" value="MoCF_biosynth_CS"/>
</dbReference>
<dbReference type="Pfam" id="PF03454">
    <property type="entry name" value="MoeA_C"/>
    <property type="match status" value="1"/>
</dbReference>
<evidence type="ECO:0000256" key="4">
    <source>
        <dbReference type="ARBA" id="ARBA00010763"/>
    </source>
</evidence>
<dbReference type="InterPro" id="IPR005110">
    <property type="entry name" value="MoeA_linker/N"/>
</dbReference>
<evidence type="ECO:0000256" key="11">
    <source>
        <dbReference type="RuleBase" id="RU365090"/>
    </source>
</evidence>
<accession>A0AA94JF35</accession>
<dbReference type="SUPFAM" id="SSF53218">
    <property type="entry name" value="Molybdenum cofactor biosynthesis proteins"/>
    <property type="match status" value="1"/>
</dbReference>
<dbReference type="Gene3D" id="3.90.105.10">
    <property type="entry name" value="Molybdopterin biosynthesis moea protein, domain 2"/>
    <property type="match status" value="1"/>
</dbReference>
<dbReference type="PANTHER" id="PTHR10192:SF5">
    <property type="entry name" value="GEPHYRIN"/>
    <property type="match status" value="1"/>
</dbReference>
<dbReference type="Gene3D" id="2.170.190.11">
    <property type="entry name" value="Molybdopterin biosynthesis moea protein, domain 3"/>
    <property type="match status" value="1"/>
</dbReference>
<dbReference type="SUPFAM" id="SSF63882">
    <property type="entry name" value="MoeA N-terminal region -like"/>
    <property type="match status" value="1"/>
</dbReference>
<keyword evidence="9 11" id="KW-0501">Molybdenum cofactor biosynthesis</keyword>
<proteinExistence type="inferred from homology"/>
<dbReference type="GO" id="GO:0005829">
    <property type="term" value="C:cytosol"/>
    <property type="evidence" value="ECO:0007669"/>
    <property type="project" value="TreeGrafter"/>
</dbReference>
<dbReference type="NCBIfam" id="TIGR00177">
    <property type="entry name" value="molyb_syn"/>
    <property type="match status" value="1"/>
</dbReference>
<evidence type="ECO:0000256" key="1">
    <source>
        <dbReference type="ARBA" id="ARBA00001946"/>
    </source>
</evidence>
<dbReference type="GO" id="GO:0061599">
    <property type="term" value="F:molybdopterin molybdotransferase activity"/>
    <property type="evidence" value="ECO:0007669"/>
    <property type="project" value="UniProtKB-UniRule"/>
</dbReference>
<keyword evidence="6 11" id="KW-0808">Transferase</keyword>
<dbReference type="PROSITE" id="PS01079">
    <property type="entry name" value="MOCF_BIOSYNTHESIS_2"/>
    <property type="match status" value="1"/>
</dbReference>
<reference evidence="14" key="1">
    <citation type="journal article" date="2018" name="Front. Microbiol.">
        <title>Genome-Based Analysis Reveals the Taxonomy and Diversity of the Family Idiomarinaceae.</title>
        <authorList>
            <person name="Liu Y."/>
            <person name="Lai Q."/>
            <person name="Shao Z."/>
        </authorList>
    </citation>
    <scope>NUCLEOTIDE SEQUENCE [LARGE SCALE GENOMIC DNA]</scope>
    <source>
        <strain evidence="14">SN-14</strain>
    </source>
</reference>
<dbReference type="InterPro" id="IPR001453">
    <property type="entry name" value="MoaB/Mog_dom"/>
</dbReference>
<dbReference type="SUPFAM" id="SSF63867">
    <property type="entry name" value="MoeA C-terminal domain-like"/>
    <property type="match status" value="1"/>
</dbReference>
<dbReference type="PANTHER" id="PTHR10192">
    <property type="entry name" value="MOLYBDOPTERIN BIOSYNTHESIS PROTEIN"/>
    <property type="match status" value="1"/>
</dbReference>
<keyword evidence="14" id="KW-1185">Reference proteome</keyword>
<dbReference type="NCBIfam" id="NF045515">
    <property type="entry name" value="Glp_gephyrin"/>
    <property type="match status" value="1"/>
</dbReference>
<evidence type="ECO:0000256" key="9">
    <source>
        <dbReference type="ARBA" id="ARBA00023150"/>
    </source>
</evidence>
<evidence type="ECO:0000256" key="5">
    <source>
        <dbReference type="ARBA" id="ARBA00022505"/>
    </source>
</evidence>
<dbReference type="InterPro" id="IPR038987">
    <property type="entry name" value="MoeA-like"/>
</dbReference>
<comment type="caution">
    <text evidence="13">The sequence shown here is derived from an EMBL/GenBank/DDBJ whole genome shotgun (WGS) entry which is preliminary data.</text>
</comment>
<dbReference type="InterPro" id="IPR036688">
    <property type="entry name" value="MoeA_C_domain_IV_sf"/>
</dbReference>
<dbReference type="Gene3D" id="2.40.340.10">
    <property type="entry name" value="MoeA, C-terminal, domain IV"/>
    <property type="match status" value="1"/>
</dbReference>
<sequence>MSAMIPVAEAVERMLERVTRVVQTEIVPLAQGLGRICAKPIQSPIDVPGHDNSAMDGYAVRAGSTQVGDQPVIVGTSAAGHPYSGAVAAGQCVRIMTGATVPTGTDAIIIQENVSVSDDGGSITINEPVRVGDNIRLRGADVSQGATVIGQGERLNPVDIGLLASLGIAEVEVQRTLKVAVFSTGDELVSPGQPLQSGQIYDSNRYLIGAMLQRLNIEVMDLGRLPDNLEAIKGALTDASTQADAIITSGGVSVGDADYTKQALEALGEVGFWKVAMKPGKPFAFGRLNQAWFFGLPGNPVAAAVTMDQLVQPVLAKLAGEQQQATLQLSATSAEALKKRPGRADFQRICYWQDEHGELKLKSAGSQSSGVLSTLKLANGFAAIEQERGKVEPGESVTVLPFSKLLR</sequence>
<evidence type="ECO:0000256" key="6">
    <source>
        <dbReference type="ARBA" id="ARBA00022679"/>
    </source>
</evidence>
<dbReference type="CDD" id="cd00887">
    <property type="entry name" value="MoeA"/>
    <property type="match status" value="1"/>
</dbReference>
<dbReference type="AlphaFoldDB" id="A0AA94JF35"/>
<evidence type="ECO:0000256" key="8">
    <source>
        <dbReference type="ARBA" id="ARBA00022842"/>
    </source>
</evidence>
<dbReference type="EMBL" id="PIPS01000001">
    <property type="protein sequence ID" value="RUO45556.1"/>
    <property type="molecule type" value="Genomic_DNA"/>
</dbReference>
<keyword evidence="8 11" id="KW-0460">Magnesium</keyword>
<comment type="catalytic activity">
    <reaction evidence="10">
        <text>adenylyl-molybdopterin + molybdate = Mo-molybdopterin + AMP + H(+)</text>
        <dbReference type="Rhea" id="RHEA:35047"/>
        <dbReference type="ChEBI" id="CHEBI:15378"/>
        <dbReference type="ChEBI" id="CHEBI:36264"/>
        <dbReference type="ChEBI" id="CHEBI:62727"/>
        <dbReference type="ChEBI" id="CHEBI:71302"/>
        <dbReference type="ChEBI" id="CHEBI:456215"/>
        <dbReference type="EC" id="2.10.1.1"/>
    </reaction>
</comment>
<evidence type="ECO:0000256" key="2">
    <source>
        <dbReference type="ARBA" id="ARBA00002901"/>
    </source>
</evidence>
<comment type="function">
    <text evidence="2 11">Catalyzes the insertion of molybdate into adenylated molybdopterin with the concomitant release of AMP.</text>
</comment>
<keyword evidence="5 11" id="KW-0500">Molybdenum</keyword>
<feature type="domain" description="MoaB/Mog" evidence="12">
    <location>
        <begin position="180"/>
        <end position="317"/>
    </location>
</feature>
<dbReference type="EC" id="2.10.1.1" evidence="11"/>
<evidence type="ECO:0000256" key="3">
    <source>
        <dbReference type="ARBA" id="ARBA00005046"/>
    </source>
</evidence>
<dbReference type="Pfam" id="PF03453">
    <property type="entry name" value="MoeA_N"/>
    <property type="match status" value="1"/>
</dbReference>
<dbReference type="FunFam" id="3.40.980.10:FF:000004">
    <property type="entry name" value="Molybdopterin molybdenumtransferase"/>
    <property type="match status" value="1"/>
</dbReference>
<dbReference type="Pfam" id="PF00994">
    <property type="entry name" value="MoCF_biosynth"/>
    <property type="match status" value="1"/>
</dbReference>
<comment type="similarity">
    <text evidence="4 11">Belongs to the MoeA family.</text>
</comment>
<dbReference type="GO" id="GO:0006777">
    <property type="term" value="P:Mo-molybdopterin cofactor biosynthetic process"/>
    <property type="evidence" value="ECO:0007669"/>
    <property type="project" value="UniProtKB-UniRule"/>
</dbReference>
<evidence type="ECO:0000259" key="12">
    <source>
        <dbReference type="SMART" id="SM00852"/>
    </source>
</evidence>
<dbReference type="InterPro" id="IPR036135">
    <property type="entry name" value="MoeA_linker/N_sf"/>
</dbReference>
<gene>
    <name evidence="13" type="ORF">CWE23_06055</name>
</gene>
<dbReference type="InterPro" id="IPR005111">
    <property type="entry name" value="MoeA_C_domain_IV"/>
</dbReference>
<evidence type="ECO:0000313" key="13">
    <source>
        <dbReference type="EMBL" id="RUO45556.1"/>
    </source>
</evidence>
<name>A0AA94JF35_9GAMM</name>
<evidence type="ECO:0000313" key="14">
    <source>
        <dbReference type="Proteomes" id="UP000286680"/>
    </source>
</evidence>
<evidence type="ECO:0000256" key="7">
    <source>
        <dbReference type="ARBA" id="ARBA00022723"/>
    </source>
</evidence>
<dbReference type="Proteomes" id="UP000286680">
    <property type="component" value="Unassembled WGS sequence"/>
</dbReference>
<comment type="pathway">
    <text evidence="3 11">Cofactor biosynthesis; molybdopterin biosynthesis.</text>
</comment>